<evidence type="ECO:0000313" key="3">
    <source>
        <dbReference type="Proteomes" id="UP001283361"/>
    </source>
</evidence>
<evidence type="ECO:0000256" key="1">
    <source>
        <dbReference type="SAM" id="MobiDB-lite"/>
    </source>
</evidence>
<comment type="caution">
    <text evidence="2">The sequence shown here is derived from an EMBL/GenBank/DDBJ whole genome shotgun (WGS) entry which is preliminary data.</text>
</comment>
<gene>
    <name evidence="2" type="ORF">RRG08_033368</name>
</gene>
<feature type="region of interest" description="Disordered" evidence="1">
    <location>
        <begin position="162"/>
        <end position="192"/>
    </location>
</feature>
<dbReference type="Proteomes" id="UP001283361">
    <property type="component" value="Unassembled WGS sequence"/>
</dbReference>
<proteinExistence type="predicted"/>
<dbReference type="EMBL" id="JAWDGP010004454">
    <property type="protein sequence ID" value="KAK3764286.1"/>
    <property type="molecule type" value="Genomic_DNA"/>
</dbReference>
<dbReference type="AlphaFoldDB" id="A0AAE0Z8I2"/>
<accession>A0AAE0Z8I2</accession>
<reference evidence="2" key="1">
    <citation type="journal article" date="2023" name="G3 (Bethesda)">
        <title>A reference genome for the long-term kleptoplast-retaining sea slug Elysia crispata morphotype clarki.</title>
        <authorList>
            <person name="Eastman K.E."/>
            <person name="Pendleton A.L."/>
            <person name="Shaikh M.A."/>
            <person name="Suttiyut T."/>
            <person name="Ogas R."/>
            <person name="Tomko P."/>
            <person name="Gavelis G."/>
            <person name="Widhalm J.R."/>
            <person name="Wisecaver J.H."/>
        </authorList>
    </citation>
    <scope>NUCLEOTIDE SEQUENCE</scope>
    <source>
        <strain evidence="2">ECLA1</strain>
    </source>
</reference>
<evidence type="ECO:0000313" key="2">
    <source>
        <dbReference type="EMBL" id="KAK3764286.1"/>
    </source>
</evidence>
<protein>
    <submittedName>
        <fullName evidence="2">Uncharacterized protein</fullName>
    </submittedName>
</protein>
<sequence length="203" mass="21604">MAAIMMEMVGIHSNNEGMMTAMMTVAGVREWLGYGSGWGTGVVGVREWVGYGSGWGTGVVGVREWLGYGSGWGTAVAGVRQWLGYGSGWGTGVVGVRQWLGYGSGWGTAVAGVREWLGYGSGDESVSGWAGQPQPEAGTPGGAALFKTADFPKTLVWETGFERKMTENEGEAGGEKGEMHQRERDWKRVTSPFPVIEVDARGN</sequence>
<name>A0AAE0Z8I2_9GAST</name>
<organism evidence="2 3">
    <name type="scientific">Elysia crispata</name>
    <name type="common">lettuce slug</name>
    <dbReference type="NCBI Taxonomy" id="231223"/>
    <lineage>
        <taxon>Eukaryota</taxon>
        <taxon>Metazoa</taxon>
        <taxon>Spiralia</taxon>
        <taxon>Lophotrochozoa</taxon>
        <taxon>Mollusca</taxon>
        <taxon>Gastropoda</taxon>
        <taxon>Heterobranchia</taxon>
        <taxon>Euthyneura</taxon>
        <taxon>Panpulmonata</taxon>
        <taxon>Sacoglossa</taxon>
        <taxon>Placobranchoidea</taxon>
        <taxon>Plakobranchidae</taxon>
        <taxon>Elysia</taxon>
    </lineage>
</organism>
<keyword evidence="3" id="KW-1185">Reference proteome</keyword>
<feature type="compositionally biased region" description="Basic and acidic residues" evidence="1">
    <location>
        <begin position="162"/>
        <end position="188"/>
    </location>
</feature>